<name>A0A1J7IBE7_9PEZI</name>
<dbReference type="Proteomes" id="UP000182658">
    <property type="component" value="Unassembled WGS sequence"/>
</dbReference>
<evidence type="ECO:0000313" key="2">
    <source>
        <dbReference type="EMBL" id="OIW24635.1"/>
    </source>
</evidence>
<feature type="compositionally biased region" description="Basic residues" evidence="1">
    <location>
        <begin position="101"/>
        <end position="112"/>
    </location>
</feature>
<dbReference type="InParanoid" id="A0A1J7IBE7"/>
<organism evidence="2 3">
    <name type="scientific">Coniochaeta ligniaria NRRL 30616</name>
    <dbReference type="NCBI Taxonomy" id="1408157"/>
    <lineage>
        <taxon>Eukaryota</taxon>
        <taxon>Fungi</taxon>
        <taxon>Dikarya</taxon>
        <taxon>Ascomycota</taxon>
        <taxon>Pezizomycotina</taxon>
        <taxon>Sordariomycetes</taxon>
        <taxon>Sordariomycetidae</taxon>
        <taxon>Coniochaetales</taxon>
        <taxon>Coniochaetaceae</taxon>
        <taxon>Coniochaeta</taxon>
    </lineage>
</organism>
<dbReference type="AlphaFoldDB" id="A0A1J7IBE7"/>
<feature type="compositionally biased region" description="Polar residues" evidence="1">
    <location>
        <begin position="115"/>
        <end position="127"/>
    </location>
</feature>
<proteinExistence type="predicted"/>
<protein>
    <submittedName>
        <fullName evidence="2">Uncharacterized protein</fullName>
    </submittedName>
</protein>
<keyword evidence="3" id="KW-1185">Reference proteome</keyword>
<evidence type="ECO:0000256" key="1">
    <source>
        <dbReference type="SAM" id="MobiDB-lite"/>
    </source>
</evidence>
<sequence>MADIVFETDGWLSIVGLQLQNRYKNIVVIWDIFAMKDITLFNGRVSEVSSVLLVLSLSKASHNDTRTTAFLLDHLFKKPSYCPTAPLVIGVCHFKRHKIPPKSRSNRARRHSRDGSQTPHLPTMTQSEDTELGWTKCTKSWFLVHAPNLNQCRSERSLSYA</sequence>
<reference evidence="2 3" key="1">
    <citation type="submission" date="2016-10" db="EMBL/GenBank/DDBJ databases">
        <title>Draft genome sequence of Coniochaeta ligniaria NRRL30616, a lignocellulolytic fungus for bioabatement of inhibitors in plant biomass hydrolysates.</title>
        <authorList>
            <consortium name="DOE Joint Genome Institute"/>
            <person name="Jimenez D.J."/>
            <person name="Hector R.E."/>
            <person name="Riley R."/>
            <person name="Sun H."/>
            <person name="Grigoriev I.V."/>
            <person name="Van Elsas J.D."/>
            <person name="Nichols N.N."/>
        </authorList>
    </citation>
    <scope>NUCLEOTIDE SEQUENCE [LARGE SCALE GENOMIC DNA]</scope>
    <source>
        <strain evidence="2 3">NRRL 30616</strain>
    </source>
</reference>
<feature type="region of interest" description="Disordered" evidence="1">
    <location>
        <begin position="101"/>
        <end position="127"/>
    </location>
</feature>
<gene>
    <name evidence="2" type="ORF">CONLIGDRAFT_101559</name>
</gene>
<dbReference type="EMBL" id="KV875103">
    <property type="protein sequence ID" value="OIW24635.1"/>
    <property type="molecule type" value="Genomic_DNA"/>
</dbReference>
<accession>A0A1J7IBE7</accession>
<evidence type="ECO:0000313" key="3">
    <source>
        <dbReference type="Proteomes" id="UP000182658"/>
    </source>
</evidence>